<dbReference type="Proteomes" id="UP000324209">
    <property type="component" value="Chromosome"/>
</dbReference>
<dbReference type="OrthoDB" id="9802600at2"/>
<accession>A0A5C1QPP9</accession>
<dbReference type="InterPro" id="IPR049053">
    <property type="entry name" value="AFCA-like_C"/>
</dbReference>
<dbReference type="InterPro" id="IPR027414">
    <property type="entry name" value="GH95_N_dom"/>
</dbReference>
<dbReference type="Pfam" id="PF21307">
    <property type="entry name" value="Glyco_hydro_95_C"/>
    <property type="match status" value="1"/>
</dbReference>
<evidence type="ECO:0000259" key="2">
    <source>
        <dbReference type="Pfam" id="PF21307"/>
    </source>
</evidence>
<dbReference type="PANTHER" id="PTHR31084:SF0">
    <property type="entry name" value="ALPHA-L-FUCOSIDASE 2"/>
    <property type="match status" value="1"/>
</dbReference>
<dbReference type="InterPro" id="IPR054363">
    <property type="entry name" value="GH95_cat"/>
</dbReference>
<evidence type="ECO:0000259" key="3">
    <source>
        <dbReference type="Pfam" id="PF22124"/>
    </source>
</evidence>
<feature type="domain" description="Glycosyl hydrolase family 95 N-terminal" evidence="1">
    <location>
        <begin position="6"/>
        <end position="254"/>
    </location>
</feature>
<protein>
    <submittedName>
        <fullName evidence="4">Uncharacterized protein</fullName>
    </submittedName>
</protein>
<dbReference type="SUPFAM" id="SSF48208">
    <property type="entry name" value="Six-hairpin glycosidases"/>
    <property type="match status" value="1"/>
</dbReference>
<sequence>MDTTILQFRTPASLWEESFLLGNSRIGLALWGGLGHETIQLNHDTFWAGHNLVSPIKISAEKLGSIRNLLKRKEYSKAESALSSTFTGRYTFPYQPLGEIKVNFDGQYEEGLSDQVRTYERELDLSTGLYTQVVSRRYSSEGFVSFPDNCGVLRFDAASGRPLSGRITFCSPYEDNPAIIIENDNILQFVLSAPHDVDGFFDQGREDVSYTGITGCTTLGITYSGGTMRLHEGSIILESVEHLQLFIHTGTDWNNPEFLSDGMNTVQDCIGKGYESLLNRHIEDFQRLYRSFALELGVDDDPFLSLPPDASCRSESVKQKLIKGLFDYGRYLLISSSRPGSQPANLQGIWNSKLSPPWWSNYTMNINLEMNYWGASTTGLSECSLPLFDYAMRLMENGLNTAQNLYSAQGWCSHHQSDLWAQTHPRGCTKDSISSGNAEYAIWPFSGVWLSLMAWDHYLYTQDDIFLKTRCFPLLEGSVRFLKDFLVEDEAGHLITSPSTSPENRFDWKGERNAVSTGSTMDLSLTLEALSSYLEMSHHIQCDDGLLSWVNEAVGKIHPFRLGRWGQLQEWSDDVDREFEEHRHLSHLFSLYPGKKLMDNDLDHFREGAARSLHGRDLESTGWSTVWKIALNARLGNANNIPDLIDRFITPINPHDRGVQFKGGGIYPNLLCAHPPFQIDGNLGIVGALLELLIRQVDDKIFLLPCLPSSWSKGRIKGYHLSGGGIIDFQWTDKVLDYIKITPSYSGSCVVQYNHKKIRLNLKNNEIVRLNNQLCTMEKQPLP</sequence>
<proteinExistence type="predicted"/>
<dbReference type="EMBL" id="CP036150">
    <property type="protein sequence ID" value="QEN09447.1"/>
    <property type="molecule type" value="Genomic_DNA"/>
</dbReference>
<dbReference type="GO" id="GO:0004560">
    <property type="term" value="F:alpha-L-fucosidase activity"/>
    <property type="evidence" value="ECO:0007669"/>
    <property type="project" value="InterPro"/>
</dbReference>
<dbReference type="RefSeq" id="WP_149487522.1">
    <property type="nucleotide sequence ID" value="NZ_CP036150.1"/>
</dbReference>
<feature type="domain" description="Glycosyl hydrolase family 95 catalytic" evidence="3">
    <location>
        <begin position="273"/>
        <end position="693"/>
    </location>
</feature>
<dbReference type="PIRSF" id="PIRSF007663">
    <property type="entry name" value="UCP007663"/>
    <property type="match status" value="1"/>
</dbReference>
<dbReference type="InterPro" id="IPR016518">
    <property type="entry name" value="Alpha-L-fucosidase"/>
</dbReference>
<keyword evidence="5" id="KW-1185">Reference proteome</keyword>
<dbReference type="Gene3D" id="1.50.10.10">
    <property type="match status" value="1"/>
</dbReference>
<evidence type="ECO:0000313" key="5">
    <source>
        <dbReference type="Proteomes" id="UP000324209"/>
    </source>
</evidence>
<dbReference type="PANTHER" id="PTHR31084">
    <property type="entry name" value="ALPHA-L-FUCOSIDASE 2"/>
    <property type="match status" value="1"/>
</dbReference>
<evidence type="ECO:0000313" key="4">
    <source>
        <dbReference type="EMBL" id="QEN09447.1"/>
    </source>
</evidence>
<dbReference type="AlphaFoldDB" id="A0A5C1QPP9"/>
<dbReference type="Pfam" id="PF14498">
    <property type="entry name" value="Glyco_hyd_65N_2"/>
    <property type="match status" value="1"/>
</dbReference>
<dbReference type="GO" id="GO:0005975">
    <property type="term" value="P:carbohydrate metabolic process"/>
    <property type="evidence" value="ECO:0007669"/>
    <property type="project" value="InterPro"/>
</dbReference>
<name>A0A5C1QPP9_9SPIO</name>
<feature type="domain" description="Alpha fucosidase A-like C-terminal" evidence="2">
    <location>
        <begin position="699"/>
        <end position="767"/>
    </location>
</feature>
<dbReference type="InterPro" id="IPR012341">
    <property type="entry name" value="6hp_glycosidase-like_sf"/>
</dbReference>
<reference evidence="4 5" key="1">
    <citation type="submission" date="2019-02" db="EMBL/GenBank/DDBJ databases">
        <title>Complete Genome Sequence and Methylome Analysis of free living Spirochaetas.</title>
        <authorList>
            <person name="Fomenkov A."/>
            <person name="Dubinina G."/>
            <person name="Leshcheva N."/>
            <person name="Mikheeva N."/>
            <person name="Grabovich M."/>
            <person name="Vincze T."/>
            <person name="Roberts R.J."/>
        </authorList>
    </citation>
    <scope>NUCLEOTIDE SEQUENCE [LARGE SCALE GENOMIC DNA]</scope>
    <source>
        <strain evidence="4 5">K2</strain>
    </source>
</reference>
<dbReference type="Pfam" id="PF22124">
    <property type="entry name" value="Glyco_hydro_95_cat"/>
    <property type="match status" value="1"/>
</dbReference>
<dbReference type="KEGG" id="ock:EXM22_16205"/>
<evidence type="ECO:0000259" key="1">
    <source>
        <dbReference type="Pfam" id="PF14498"/>
    </source>
</evidence>
<gene>
    <name evidence="4" type="ORF">EXM22_16205</name>
</gene>
<dbReference type="InterPro" id="IPR008928">
    <property type="entry name" value="6-hairpin_glycosidase_sf"/>
</dbReference>
<organism evidence="4 5">
    <name type="scientific">Oceanispirochaeta crateris</name>
    <dbReference type="NCBI Taxonomy" id="2518645"/>
    <lineage>
        <taxon>Bacteria</taxon>
        <taxon>Pseudomonadati</taxon>
        <taxon>Spirochaetota</taxon>
        <taxon>Spirochaetia</taxon>
        <taxon>Spirochaetales</taxon>
        <taxon>Spirochaetaceae</taxon>
        <taxon>Oceanispirochaeta</taxon>
    </lineage>
</organism>